<dbReference type="Proteomes" id="UP000199558">
    <property type="component" value="Unassembled WGS sequence"/>
</dbReference>
<name>A0A1A9BAX7_9ACTN</name>
<proteinExistence type="inferred from homology"/>
<dbReference type="HAMAP" id="MF_02114">
    <property type="entry name" value="CofC"/>
    <property type="match status" value="1"/>
</dbReference>
<dbReference type="InterPro" id="IPR002835">
    <property type="entry name" value="CofC"/>
</dbReference>
<dbReference type="PANTHER" id="PTHR40392">
    <property type="entry name" value="2-PHOSPHO-L-LACTATE GUANYLYLTRANSFERASE"/>
    <property type="match status" value="1"/>
</dbReference>
<comment type="function">
    <text evidence="5">Guanylyltransferase that catalyzes the activation of phosphoenolpyruvate (PEP) as enolpyruvoyl-2-diphospho-5'-guanosine, via the condensation of PEP with GTP. It is involved in the biosynthesis of coenzyme F420, a hydride carrier cofactor.</text>
</comment>
<dbReference type="Pfam" id="PF01983">
    <property type="entry name" value="CofC"/>
    <property type="match status" value="1"/>
</dbReference>
<dbReference type="NCBIfam" id="TIGR03552">
    <property type="entry name" value="F420_cofC"/>
    <property type="match status" value="1"/>
</dbReference>
<evidence type="ECO:0000256" key="2">
    <source>
        <dbReference type="ARBA" id="ARBA00022695"/>
    </source>
</evidence>
<comment type="catalytic activity">
    <reaction evidence="5">
        <text>phosphoenolpyruvate + GTP + H(+) = enolpyruvoyl-2-diphospho-5'-guanosine + diphosphate</text>
        <dbReference type="Rhea" id="RHEA:30519"/>
        <dbReference type="ChEBI" id="CHEBI:15378"/>
        <dbReference type="ChEBI" id="CHEBI:33019"/>
        <dbReference type="ChEBI" id="CHEBI:37565"/>
        <dbReference type="ChEBI" id="CHEBI:58702"/>
        <dbReference type="ChEBI" id="CHEBI:143701"/>
        <dbReference type="EC" id="2.7.7.105"/>
    </reaction>
</comment>
<dbReference type="OrthoDB" id="9151145at2"/>
<feature type="binding site" evidence="5">
    <location>
        <position position="127"/>
    </location>
    <ligand>
        <name>phosphoenolpyruvate</name>
        <dbReference type="ChEBI" id="CHEBI:58702"/>
    </ligand>
</feature>
<dbReference type="SUPFAM" id="SSF53448">
    <property type="entry name" value="Nucleotide-diphospho-sugar transferases"/>
    <property type="match status" value="1"/>
</dbReference>
<gene>
    <name evidence="5" type="primary">fbiD</name>
    <name evidence="7" type="ORF">GA0070622_3151</name>
</gene>
<dbReference type="InterPro" id="IPR029044">
    <property type="entry name" value="Nucleotide-diphossugar_trans"/>
</dbReference>
<feature type="binding site" evidence="5">
    <location>
        <position position="143"/>
    </location>
    <ligand>
        <name>phosphoenolpyruvate</name>
        <dbReference type="ChEBI" id="CHEBI:58702"/>
    </ligand>
</feature>
<evidence type="ECO:0000256" key="3">
    <source>
        <dbReference type="ARBA" id="ARBA00022741"/>
    </source>
</evidence>
<keyword evidence="2 5" id="KW-0548">Nucleotidyltransferase</keyword>
<reference evidence="8" key="1">
    <citation type="submission" date="2016-06" db="EMBL/GenBank/DDBJ databases">
        <authorList>
            <person name="Varghese N."/>
            <person name="Submissions Spin"/>
        </authorList>
    </citation>
    <scope>NUCLEOTIDE SEQUENCE [LARGE SCALE GENOMIC DNA]</scope>
    <source>
        <strain evidence="8">DSM 45794</strain>
    </source>
</reference>
<dbReference type="EMBL" id="FLRH01000003">
    <property type="protein sequence ID" value="SBT66134.1"/>
    <property type="molecule type" value="Genomic_DNA"/>
</dbReference>
<accession>A0A1A9BAX7</accession>
<keyword evidence="1 5" id="KW-0808">Transferase</keyword>
<dbReference type="UniPathway" id="UPA00071"/>
<comment type="pathway">
    <text evidence="5">Cofactor biosynthesis; coenzyme F420 biosynthesis.</text>
</comment>
<protein>
    <recommendedName>
        <fullName evidence="5">Phosphoenolpyruvate guanylyltransferase</fullName>
        <shortName evidence="5">PEP guanylyltransferase</shortName>
        <ecNumber evidence="5">2.7.7.105</ecNumber>
    </recommendedName>
</protein>
<evidence type="ECO:0000256" key="5">
    <source>
        <dbReference type="HAMAP-Rule" id="MF_02114"/>
    </source>
</evidence>
<evidence type="ECO:0000313" key="8">
    <source>
        <dbReference type="Proteomes" id="UP000199558"/>
    </source>
</evidence>
<feature type="binding site" evidence="5">
    <location>
        <position position="146"/>
    </location>
    <ligand>
        <name>phosphoenolpyruvate</name>
        <dbReference type="ChEBI" id="CHEBI:58702"/>
    </ligand>
</feature>
<feature type="region of interest" description="Disordered" evidence="6">
    <location>
        <begin position="140"/>
        <end position="162"/>
    </location>
</feature>
<organism evidence="7 8">
    <name type="scientific">Micromonospora sediminicola</name>
    <dbReference type="NCBI Taxonomy" id="946078"/>
    <lineage>
        <taxon>Bacteria</taxon>
        <taxon>Bacillati</taxon>
        <taxon>Actinomycetota</taxon>
        <taxon>Actinomycetes</taxon>
        <taxon>Micromonosporales</taxon>
        <taxon>Micromonosporaceae</taxon>
        <taxon>Micromonospora</taxon>
    </lineage>
</organism>
<dbReference type="GO" id="GO:0052645">
    <property type="term" value="P:F420-0 metabolic process"/>
    <property type="evidence" value="ECO:0007669"/>
    <property type="project" value="UniProtKB-UniRule"/>
</dbReference>
<dbReference type="EC" id="2.7.7.105" evidence="5"/>
<keyword evidence="8" id="KW-1185">Reference proteome</keyword>
<evidence type="ECO:0000256" key="6">
    <source>
        <dbReference type="SAM" id="MobiDB-lite"/>
    </source>
</evidence>
<keyword evidence="3 5" id="KW-0547">Nucleotide-binding</keyword>
<comment type="similarity">
    <text evidence="5">Belongs to the CofC family.</text>
</comment>
<dbReference type="STRING" id="946078.GA0070622_3151"/>
<keyword evidence="4 5" id="KW-0342">GTP-binding</keyword>
<dbReference type="GO" id="GO:0005525">
    <property type="term" value="F:GTP binding"/>
    <property type="evidence" value="ECO:0007669"/>
    <property type="project" value="UniProtKB-KW"/>
</dbReference>
<dbReference type="Gene3D" id="3.90.550.10">
    <property type="entry name" value="Spore Coat Polysaccharide Biosynthesis Protein SpsA, Chain A"/>
    <property type="match status" value="1"/>
</dbReference>
<dbReference type="GO" id="GO:0043814">
    <property type="term" value="F:phospholactate guanylyltransferase activity"/>
    <property type="evidence" value="ECO:0007669"/>
    <property type="project" value="InterPro"/>
</dbReference>
<evidence type="ECO:0000313" key="7">
    <source>
        <dbReference type="EMBL" id="SBT66134.1"/>
    </source>
</evidence>
<sequence>MTPPEWTVLVPVKRLDRAKSRLALPVGLRRAVAEAMLVDVLATAAAVARVCLVSGEPVARGWGVPVLPDPGGGLSAAVRAAAARIAGPVAVLSGDLPAARPAELADALAAASAHEAAVLADAPGTGTTLLTARSGRRLRPAYGPGSRARHATAGTADLTGSLSVPGLRRDVDTVADLRDALRLGLGPASAGVLAAAGHAPTGHPWLPW</sequence>
<dbReference type="AlphaFoldDB" id="A0A1A9BAX7"/>
<dbReference type="PANTHER" id="PTHR40392:SF1">
    <property type="entry name" value="2-PHOSPHO-L-LACTATE GUANYLYLTRANSFERASE"/>
    <property type="match status" value="1"/>
</dbReference>
<evidence type="ECO:0000256" key="4">
    <source>
        <dbReference type="ARBA" id="ARBA00023134"/>
    </source>
</evidence>
<dbReference type="RefSeq" id="WP_091573966.1">
    <property type="nucleotide sequence ID" value="NZ_FLRH01000003.1"/>
</dbReference>
<evidence type="ECO:0000256" key="1">
    <source>
        <dbReference type="ARBA" id="ARBA00022679"/>
    </source>
</evidence>